<reference evidence="9 10" key="1">
    <citation type="submission" date="2017-05" db="EMBL/GenBank/DDBJ databases">
        <title>The Genome Sequence of Enterococcus sp. 8G7_MSG3316.</title>
        <authorList>
            <consortium name="The Broad Institute Genomics Platform"/>
            <consortium name="The Broad Institute Genomic Center for Infectious Diseases"/>
            <person name="Earl A."/>
            <person name="Manson A."/>
            <person name="Schwartman J."/>
            <person name="Gilmore M."/>
            <person name="Abouelleil A."/>
            <person name="Cao P."/>
            <person name="Chapman S."/>
            <person name="Cusick C."/>
            <person name="Shea T."/>
            <person name="Young S."/>
            <person name="Neafsey D."/>
            <person name="Nusbaum C."/>
            <person name="Birren B."/>
        </authorList>
    </citation>
    <scope>NUCLEOTIDE SEQUENCE [LARGE SCALE GENOMIC DNA]</scope>
    <source>
        <strain evidence="9 10">8G7_MSG3316</strain>
    </source>
</reference>
<evidence type="ECO:0000256" key="6">
    <source>
        <dbReference type="SAM" id="MobiDB-lite"/>
    </source>
</evidence>
<evidence type="ECO:0000256" key="1">
    <source>
        <dbReference type="ARBA" id="ARBA00004651"/>
    </source>
</evidence>
<evidence type="ECO:0000259" key="8">
    <source>
        <dbReference type="Pfam" id="PF06271"/>
    </source>
</evidence>
<organism evidence="9 10">
    <name type="scientific">Candidatus Enterococcus testudinis</name>
    <dbReference type="NCBI Taxonomy" id="1834191"/>
    <lineage>
        <taxon>Bacteria</taxon>
        <taxon>Bacillati</taxon>
        <taxon>Bacillota</taxon>
        <taxon>Bacilli</taxon>
        <taxon>Lactobacillales</taxon>
        <taxon>Enterococcaceae</taxon>
        <taxon>Enterococcus</taxon>
    </lineage>
</organism>
<feature type="region of interest" description="Disordered" evidence="6">
    <location>
        <begin position="1"/>
        <end position="24"/>
    </location>
</feature>
<evidence type="ECO:0000256" key="5">
    <source>
        <dbReference type="ARBA" id="ARBA00023136"/>
    </source>
</evidence>
<keyword evidence="3 7" id="KW-0812">Transmembrane</keyword>
<keyword evidence="2" id="KW-1003">Cell membrane</keyword>
<gene>
    <name evidence="9" type="ORF">A5886_001347</name>
</gene>
<feature type="domain" description="RDD" evidence="8">
    <location>
        <begin position="76"/>
        <end position="203"/>
    </location>
</feature>
<evidence type="ECO:0000313" key="10">
    <source>
        <dbReference type="Proteomes" id="UP000195043"/>
    </source>
</evidence>
<dbReference type="GO" id="GO:0005886">
    <property type="term" value="C:plasma membrane"/>
    <property type="evidence" value="ECO:0007669"/>
    <property type="project" value="UniProtKB-SubCell"/>
</dbReference>
<keyword evidence="5 7" id="KW-0472">Membrane</keyword>
<dbReference type="Proteomes" id="UP000195043">
    <property type="component" value="Unassembled WGS sequence"/>
</dbReference>
<keyword evidence="10" id="KW-1185">Reference proteome</keyword>
<name>A0A242A5U9_9ENTE</name>
<dbReference type="PANTHER" id="PTHR36115">
    <property type="entry name" value="PROLINE-RICH ANTIGEN HOMOLOG-RELATED"/>
    <property type="match status" value="1"/>
</dbReference>
<comment type="caution">
    <text evidence="9">The sequence shown here is derived from an EMBL/GenBank/DDBJ whole genome shotgun (WGS) entry which is preliminary data.</text>
</comment>
<accession>A0A242A5U9</accession>
<evidence type="ECO:0000256" key="7">
    <source>
        <dbReference type="SAM" id="Phobius"/>
    </source>
</evidence>
<dbReference type="InterPro" id="IPR010432">
    <property type="entry name" value="RDD"/>
</dbReference>
<evidence type="ECO:0000313" key="9">
    <source>
        <dbReference type="EMBL" id="OTN76270.1"/>
    </source>
</evidence>
<dbReference type="AlphaFoldDB" id="A0A242A5U9"/>
<proteinExistence type="predicted"/>
<evidence type="ECO:0000256" key="2">
    <source>
        <dbReference type="ARBA" id="ARBA00022475"/>
    </source>
</evidence>
<evidence type="ECO:0000256" key="4">
    <source>
        <dbReference type="ARBA" id="ARBA00022989"/>
    </source>
</evidence>
<dbReference type="STRING" id="1834191.A5886_001347"/>
<sequence length="226" mass="26166">MDKDKQIDQHPNPKQTHAGPSHPDDFYQQVLSSFEKEAYTEETIKDNQQAWQHFEEPDRQVAQAPLINDFPDYFFAGFWIRLFAFVIDLSVIHSITAITIGSVYRLSGLSIGTHPFGLYQLVSLAIYLAYFVLLTKYNHGQTVGKMIFGIRVISFREAQLSWQTVLIRELCGRYVLQFYWLFYVGYLPTIFSKNKQHAADYFADTSVVTINLIKAFNKHADVHQEV</sequence>
<evidence type="ECO:0000256" key="3">
    <source>
        <dbReference type="ARBA" id="ARBA00022692"/>
    </source>
</evidence>
<protein>
    <recommendedName>
        <fullName evidence="8">RDD domain-containing protein</fullName>
    </recommendedName>
</protein>
<feature type="transmembrane region" description="Helical" evidence="7">
    <location>
        <begin position="82"/>
        <end position="104"/>
    </location>
</feature>
<keyword evidence="4 7" id="KW-1133">Transmembrane helix</keyword>
<dbReference type="Pfam" id="PF06271">
    <property type="entry name" value="RDD"/>
    <property type="match status" value="1"/>
</dbReference>
<dbReference type="PANTHER" id="PTHR36115:SF9">
    <property type="entry name" value="LMO1584 PROTEIN"/>
    <property type="match status" value="1"/>
</dbReference>
<comment type="subcellular location">
    <subcellularLocation>
        <location evidence="1">Cell membrane</location>
        <topology evidence="1">Multi-pass membrane protein</topology>
    </subcellularLocation>
</comment>
<dbReference type="InterPro" id="IPR051791">
    <property type="entry name" value="Pra-immunoreactive"/>
</dbReference>
<feature type="transmembrane region" description="Helical" evidence="7">
    <location>
        <begin position="116"/>
        <end position="135"/>
    </location>
</feature>
<dbReference type="EMBL" id="NGKU01000001">
    <property type="protein sequence ID" value="OTN76270.1"/>
    <property type="molecule type" value="Genomic_DNA"/>
</dbReference>